<dbReference type="Proteomes" id="UP001652445">
    <property type="component" value="Unassembled WGS sequence"/>
</dbReference>
<feature type="transmembrane region" description="Helical" evidence="1">
    <location>
        <begin position="15"/>
        <end position="39"/>
    </location>
</feature>
<accession>A0ABT2UL97</accession>
<dbReference type="CDD" id="cd00298">
    <property type="entry name" value="ACD_sHsps_p23-like"/>
    <property type="match status" value="1"/>
</dbReference>
<keyword evidence="3" id="KW-1185">Reference proteome</keyword>
<organism evidence="2 3">
    <name type="scientific">Paenibacillus baimaensis</name>
    <dbReference type="NCBI Taxonomy" id="2982185"/>
    <lineage>
        <taxon>Bacteria</taxon>
        <taxon>Bacillati</taxon>
        <taxon>Bacillota</taxon>
        <taxon>Bacilli</taxon>
        <taxon>Bacillales</taxon>
        <taxon>Paenibacillaceae</taxon>
        <taxon>Paenibacillus</taxon>
    </lineage>
</organism>
<sequence>MLTVVYAGSRPDGTLAFLIWLLLISLCQLPSLLHILLAIKAEKECDEMSHSGSSSPQSRWKQVEALLGTKLPELPEVSDTSPLTDTSWVDEYVQQMLKKTMPVNGMLSGLKSKAEIFETHHYVIVKFKLPQPANPIVRARADRVSIEDSPLVKKQNIKLPCLVVPRLSKASYKNGILQIKMRKQKINQTAYDIYVRYL</sequence>
<keyword evidence="1" id="KW-0472">Membrane</keyword>
<name>A0ABT2UL97_9BACL</name>
<keyword evidence="1" id="KW-0812">Transmembrane</keyword>
<reference evidence="2 3" key="1">
    <citation type="submission" date="2022-09" db="EMBL/GenBank/DDBJ databases">
        <authorList>
            <person name="Han X.L."/>
            <person name="Wang Q."/>
            <person name="Lu T."/>
        </authorList>
    </citation>
    <scope>NUCLEOTIDE SEQUENCE [LARGE SCALE GENOMIC DNA]</scope>
    <source>
        <strain evidence="2 3">WQ 127069</strain>
    </source>
</reference>
<evidence type="ECO:0000313" key="2">
    <source>
        <dbReference type="EMBL" id="MCU6795421.1"/>
    </source>
</evidence>
<evidence type="ECO:0000256" key="1">
    <source>
        <dbReference type="SAM" id="Phobius"/>
    </source>
</evidence>
<dbReference type="InterPro" id="IPR008978">
    <property type="entry name" value="HSP20-like_chaperone"/>
</dbReference>
<dbReference type="EMBL" id="JAOQIO010000094">
    <property type="protein sequence ID" value="MCU6795421.1"/>
    <property type="molecule type" value="Genomic_DNA"/>
</dbReference>
<comment type="caution">
    <text evidence="2">The sequence shown here is derived from an EMBL/GenBank/DDBJ whole genome shotgun (WGS) entry which is preliminary data.</text>
</comment>
<protein>
    <submittedName>
        <fullName evidence="2">Hsp20/alpha crystallin family protein</fullName>
    </submittedName>
</protein>
<evidence type="ECO:0000313" key="3">
    <source>
        <dbReference type="Proteomes" id="UP001652445"/>
    </source>
</evidence>
<keyword evidence="1" id="KW-1133">Transmembrane helix</keyword>
<gene>
    <name evidence="2" type="ORF">OB236_25235</name>
</gene>
<dbReference type="SUPFAM" id="SSF49764">
    <property type="entry name" value="HSP20-like chaperones"/>
    <property type="match status" value="1"/>
</dbReference>
<proteinExistence type="predicted"/>